<dbReference type="InterPro" id="IPR043380">
    <property type="entry name" value="Gcl-like"/>
</dbReference>
<dbReference type="PANTHER" id="PTHR23231">
    <property type="entry name" value="GERM CELL-LESS PROTEIN"/>
    <property type="match status" value="1"/>
</dbReference>
<reference evidence="2" key="2">
    <citation type="submission" date="2025-08" db="UniProtKB">
        <authorList>
            <consortium name="Ensembl"/>
        </authorList>
    </citation>
    <scope>IDENTIFICATION</scope>
</reference>
<evidence type="ECO:0000256" key="1">
    <source>
        <dbReference type="ARBA" id="ARBA00022473"/>
    </source>
</evidence>
<dbReference type="GO" id="GO:0005634">
    <property type="term" value="C:nucleus"/>
    <property type="evidence" value="ECO:0007669"/>
    <property type="project" value="TreeGrafter"/>
</dbReference>
<dbReference type="AlphaFoldDB" id="A0A493T9I2"/>
<name>A0A493T9I2_ANAPP</name>
<evidence type="ECO:0000313" key="2">
    <source>
        <dbReference type="Ensembl" id="ENSAPLP00000022551.1"/>
    </source>
</evidence>
<keyword evidence="1" id="KW-0217">Developmental protein</keyword>
<dbReference type="Proteomes" id="UP000016666">
    <property type="component" value="Unassembled WGS sequence"/>
</dbReference>
<reference evidence="3" key="1">
    <citation type="submission" date="2017-10" db="EMBL/GenBank/DDBJ databases">
        <title>A new Pekin duck reference genome.</title>
        <authorList>
            <person name="Hou Z.-C."/>
            <person name="Zhou Z.-K."/>
            <person name="Zhu F."/>
            <person name="Hou S.-S."/>
        </authorList>
    </citation>
    <scope>NUCLEOTIDE SEQUENCE [LARGE SCALE GENOMIC DNA]</scope>
</reference>
<dbReference type="GO" id="GO:0007281">
    <property type="term" value="P:germ cell development"/>
    <property type="evidence" value="ECO:0007669"/>
    <property type="project" value="InterPro"/>
</dbReference>
<organism evidence="2 3">
    <name type="scientific">Anas platyrhynchos platyrhynchos</name>
    <name type="common">Northern mallard</name>
    <dbReference type="NCBI Taxonomy" id="8840"/>
    <lineage>
        <taxon>Eukaryota</taxon>
        <taxon>Metazoa</taxon>
        <taxon>Chordata</taxon>
        <taxon>Craniata</taxon>
        <taxon>Vertebrata</taxon>
        <taxon>Euteleostomi</taxon>
        <taxon>Archelosauria</taxon>
        <taxon>Archosauria</taxon>
        <taxon>Dinosauria</taxon>
        <taxon>Saurischia</taxon>
        <taxon>Theropoda</taxon>
        <taxon>Coelurosauria</taxon>
        <taxon>Aves</taxon>
        <taxon>Neognathae</taxon>
        <taxon>Galloanserae</taxon>
        <taxon>Anseriformes</taxon>
        <taxon>Anatidae</taxon>
        <taxon>Anatinae</taxon>
        <taxon>Anas</taxon>
    </lineage>
</organism>
<evidence type="ECO:0000313" key="3">
    <source>
        <dbReference type="Proteomes" id="UP000016666"/>
    </source>
</evidence>
<dbReference type="PANTHER" id="PTHR23231:SF19">
    <property type="entry name" value="GERM CELL-LESS PROTEIN-LIKE 1"/>
    <property type="match status" value="1"/>
</dbReference>
<dbReference type="GeneTree" id="ENSGT00940000156185"/>
<protein>
    <recommendedName>
        <fullName evidence="4">BTB domain-containing protein</fullName>
    </recommendedName>
</protein>
<sequence>GHAFWGEKSPNCEALCLVFLCNGKSSRSVFLSAFPSRKKLKSTSKYIYQTLFLNGENSDIKICALGEEWNLHKIYLCQVSSWGSPGRLLSLQSKQSTSRRGLFVEPSPRFGFPRGGTRRSLTSGAIYLEPEEKTAPDALPENVCASLLAAAKQRRALTYEEVSG</sequence>
<keyword evidence="3" id="KW-1185">Reference proteome</keyword>
<dbReference type="Ensembl" id="ENSAPLT00000025254.1">
    <property type="protein sequence ID" value="ENSAPLP00000022551.1"/>
    <property type="gene ID" value="ENSAPLG00000017891.1"/>
</dbReference>
<evidence type="ECO:0008006" key="4">
    <source>
        <dbReference type="Google" id="ProtNLM"/>
    </source>
</evidence>
<dbReference type="STRING" id="8840.ENSAPLP00000022551"/>
<proteinExistence type="predicted"/>
<accession>A0A493T9I2</accession>
<reference evidence="2" key="3">
    <citation type="submission" date="2025-09" db="UniProtKB">
        <authorList>
            <consortium name="Ensembl"/>
        </authorList>
    </citation>
    <scope>IDENTIFICATION</scope>
</reference>